<dbReference type="OMA" id="LCVIQDW"/>
<evidence type="ECO:0000313" key="3">
    <source>
        <dbReference type="Proteomes" id="UP000217790"/>
    </source>
</evidence>
<evidence type="ECO:0000313" key="2">
    <source>
        <dbReference type="EMBL" id="PBK87612.1"/>
    </source>
</evidence>
<name>A0A2H3D852_ARMGA</name>
<keyword evidence="1" id="KW-0812">Transmembrane</keyword>
<evidence type="ECO:0000256" key="1">
    <source>
        <dbReference type="SAM" id="Phobius"/>
    </source>
</evidence>
<keyword evidence="1" id="KW-1133">Transmembrane helix</keyword>
<dbReference type="OrthoDB" id="2956246at2759"/>
<proteinExistence type="predicted"/>
<keyword evidence="1" id="KW-0472">Membrane</keyword>
<dbReference type="AlphaFoldDB" id="A0A2H3D852"/>
<gene>
    <name evidence="2" type="ORF">ARMGADRAFT_1016465</name>
</gene>
<organism evidence="2 3">
    <name type="scientific">Armillaria gallica</name>
    <name type="common">Bulbous honey fungus</name>
    <name type="synonym">Armillaria bulbosa</name>
    <dbReference type="NCBI Taxonomy" id="47427"/>
    <lineage>
        <taxon>Eukaryota</taxon>
        <taxon>Fungi</taxon>
        <taxon>Dikarya</taxon>
        <taxon>Basidiomycota</taxon>
        <taxon>Agaricomycotina</taxon>
        <taxon>Agaricomycetes</taxon>
        <taxon>Agaricomycetidae</taxon>
        <taxon>Agaricales</taxon>
        <taxon>Marasmiineae</taxon>
        <taxon>Physalacriaceae</taxon>
        <taxon>Armillaria</taxon>
    </lineage>
</organism>
<reference evidence="3" key="1">
    <citation type="journal article" date="2017" name="Nat. Ecol. Evol.">
        <title>Genome expansion and lineage-specific genetic innovations in the forest pathogenic fungi Armillaria.</title>
        <authorList>
            <person name="Sipos G."/>
            <person name="Prasanna A.N."/>
            <person name="Walter M.C."/>
            <person name="O'Connor E."/>
            <person name="Balint B."/>
            <person name="Krizsan K."/>
            <person name="Kiss B."/>
            <person name="Hess J."/>
            <person name="Varga T."/>
            <person name="Slot J."/>
            <person name="Riley R."/>
            <person name="Boka B."/>
            <person name="Rigling D."/>
            <person name="Barry K."/>
            <person name="Lee J."/>
            <person name="Mihaltcheva S."/>
            <person name="LaButti K."/>
            <person name="Lipzen A."/>
            <person name="Waldron R."/>
            <person name="Moloney N.M."/>
            <person name="Sperisen C."/>
            <person name="Kredics L."/>
            <person name="Vagvoelgyi C."/>
            <person name="Patrignani A."/>
            <person name="Fitzpatrick D."/>
            <person name="Nagy I."/>
            <person name="Doyle S."/>
            <person name="Anderson J.B."/>
            <person name="Grigoriev I.V."/>
            <person name="Gueldener U."/>
            <person name="Muensterkoetter M."/>
            <person name="Nagy L.G."/>
        </authorList>
    </citation>
    <scope>NUCLEOTIDE SEQUENCE [LARGE SCALE GENOMIC DNA]</scope>
    <source>
        <strain evidence="3">Ar21-2</strain>
    </source>
</reference>
<keyword evidence="3" id="KW-1185">Reference proteome</keyword>
<feature type="transmembrane region" description="Helical" evidence="1">
    <location>
        <begin position="205"/>
        <end position="225"/>
    </location>
</feature>
<accession>A0A2H3D852</accession>
<feature type="transmembrane region" description="Helical" evidence="1">
    <location>
        <begin position="174"/>
        <end position="199"/>
    </location>
</feature>
<feature type="transmembrane region" description="Helical" evidence="1">
    <location>
        <begin position="307"/>
        <end position="325"/>
    </location>
</feature>
<dbReference type="EMBL" id="KZ293677">
    <property type="protein sequence ID" value="PBK87612.1"/>
    <property type="molecule type" value="Genomic_DNA"/>
</dbReference>
<sequence>MAASLPKLCSNFFARYGCASVDPARMIDLPGLPVSTFNMWFLSSLLPNIRQFSSMLDRSSIPGDVTLQASGFIALADISAVTVRTALVGSTTYFDVLVIAPGMHQQQSAGEINRGEFPTTGAMTTGYVFRVENPATVNYLQNIGITGHLVTAHVYPHPSCDENLSRQNKLIRSFFVTGVPATLLYALCPALTIIVVVLLCVIQDWWGLGVLGGFALARFINMVVIKRRNEKGWKGEPEKGANGDLLILLSQDRWVRLQGSVEDLKAVTAGQWLRDLTAIESFAVTCATMAIYVSAVLAFNASTIGNLLIAGLLLSTVALLTLCNSSTQCLQMCDRVIRRVRISERYPRRRVLADQLVAEMGRKDWAIGMGLVLPDPGERGAVNV</sequence>
<dbReference type="Proteomes" id="UP000217790">
    <property type="component" value="Unassembled WGS sequence"/>
</dbReference>
<dbReference type="InParanoid" id="A0A2H3D852"/>
<feature type="transmembrane region" description="Helical" evidence="1">
    <location>
        <begin position="282"/>
        <end position="301"/>
    </location>
</feature>
<dbReference type="STRING" id="47427.A0A2H3D852"/>
<protein>
    <submittedName>
        <fullName evidence="2">Uncharacterized protein</fullName>
    </submittedName>
</protein>